<organism evidence="1 2">
    <name type="scientific">Marasmius crinis-equi</name>
    <dbReference type="NCBI Taxonomy" id="585013"/>
    <lineage>
        <taxon>Eukaryota</taxon>
        <taxon>Fungi</taxon>
        <taxon>Dikarya</taxon>
        <taxon>Basidiomycota</taxon>
        <taxon>Agaricomycotina</taxon>
        <taxon>Agaricomycetes</taxon>
        <taxon>Agaricomycetidae</taxon>
        <taxon>Agaricales</taxon>
        <taxon>Marasmiineae</taxon>
        <taxon>Marasmiaceae</taxon>
        <taxon>Marasmius</taxon>
    </lineage>
</organism>
<reference evidence="1 2" key="1">
    <citation type="submission" date="2024-02" db="EMBL/GenBank/DDBJ databases">
        <title>A draft genome for the cacao thread blight pathogen Marasmius crinis-equi.</title>
        <authorList>
            <person name="Cohen S.P."/>
            <person name="Baruah I.K."/>
            <person name="Amoako-Attah I."/>
            <person name="Bukari Y."/>
            <person name="Meinhardt L.W."/>
            <person name="Bailey B.A."/>
        </authorList>
    </citation>
    <scope>NUCLEOTIDE SEQUENCE [LARGE SCALE GENOMIC DNA]</scope>
    <source>
        <strain evidence="1 2">GH-76</strain>
    </source>
</reference>
<evidence type="ECO:0000313" key="1">
    <source>
        <dbReference type="EMBL" id="KAL0569734.1"/>
    </source>
</evidence>
<dbReference type="Proteomes" id="UP001465976">
    <property type="component" value="Unassembled WGS sequence"/>
</dbReference>
<dbReference type="EMBL" id="JBAHYK010001062">
    <property type="protein sequence ID" value="KAL0569734.1"/>
    <property type="molecule type" value="Genomic_DNA"/>
</dbReference>
<gene>
    <name evidence="1" type="ORF">V5O48_012232</name>
</gene>
<accession>A0ABR3F3Y2</accession>
<sequence>MSIVLELPVVSDMRKSDSDSKIQAQIAPILELIYPHIQSLDFEGTNWAYFVRVSDSDVRLVQKPRPLQKISITPWLPRVREEELEFTRWMDENTYMGTWNSRDVVVHAGLNDRDMYVIETTMKSLVAIRDSGMDDVCFEPLAHLVRDGLIVGIIWEPPNGRMIDVKDRTLVTEFFWRLKEHGLVWRRASSRHNVGMETIDQFYFFDFTGCLMVDKGGKVRFNHVSVMGVQVWTPVPRLEPGWEGYLPNQMAINATFYRLESAGMNQAVPPQFSSLTPLSLTPVVPLIRLLIMDDEKRRRAKSAKSTIIQALV</sequence>
<evidence type="ECO:0000313" key="2">
    <source>
        <dbReference type="Proteomes" id="UP001465976"/>
    </source>
</evidence>
<comment type="caution">
    <text evidence="1">The sequence shown here is derived from an EMBL/GenBank/DDBJ whole genome shotgun (WGS) entry which is preliminary data.</text>
</comment>
<name>A0ABR3F3Y2_9AGAR</name>
<protein>
    <submittedName>
        <fullName evidence="1">Uncharacterized protein</fullName>
    </submittedName>
</protein>
<keyword evidence="2" id="KW-1185">Reference proteome</keyword>
<proteinExistence type="predicted"/>